<feature type="signal peptide" evidence="1">
    <location>
        <begin position="1"/>
        <end position="23"/>
    </location>
</feature>
<dbReference type="OrthoDB" id="9783944at2"/>
<accession>A0A1I2SVW2</accession>
<dbReference type="RefSeq" id="WP_014073694.1">
    <property type="nucleotide sequence ID" value="NZ_AYYL01000032.1"/>
</dbReference>
<dbReference type="Pfam" id="PF14504">
    <property type="entry name" value="CAP_assoc_N"/>
    <property type="match status" value="1"/>
</dbReference>
<evidence type="ECO:0000313" key="4">
    <source>
        <dbReference type="Proteomes" id="UP000182635"/>
    </source>
</evidence>
<sequence>MKRLLLRFMLVFSAVLMISYAAALFDSSDGGHEKTERSRIRNLTSPKIQSLHTEGLARYIGVSNSYFKDKFGEPDEKIDSIEGVEWWNYDVNQNDYLRVGIDKYTKKVCDIIELSAKLGQQLSVGMSMEQVLKKTTLYANFAFDVNEQTAQIELSEYDLNNHPLVSFDNGSYAILDFTPRKKKVIYAIHYLDKNELLRGKYYRVLSKTPLPSRYVSKINWEKHDGDFSKDLISQLNVKRLQEGNVPVEYDYNAECVALDLMNSLEANPRKYLSKKEFEEYRLIRAETFENTRIFYRVPKNISKDLMKDADVSSDYRVYIAGPILTNTLFYTDNNLYENIWKTLSDSKTEKISVVFRKTLVVIVVEN</sequence>
<dbReference type="GeneID" id="29802457"/>
<dbReference type="InterPro" id="IPR029410">
    <property type="entry name" value="CAP_assoc"/>
</dbReference>
<dbReference type="Gene3D" id="3.40.33.10">
    <property type="entry name" value="CAP"/>
    <property type="match status" value="1"/>
</dbReference>
<proteinExistence type="predicted"/>
<dbReference type="InterPro" id="IPR035940">
    <property type="entry name" value="CAP_sf"/>
</dbReference>
<keyword evidence="1" id="KW-0732">Signal</keyword>
<evidence type="ECO:0000259" key="2">
    <source>
        <dbReference type="Pfam" id="PF14504"/>
    </source>
</evidence>
<reference evidence="4" key="1">
    <citation type="submission" date="2016-10" db="EMBL/GenBank/DDBJ databases">
        <authorList>
            <person name="Varghese N."/>
            <person name="Submissions S."/>
        </authorList>
    </citation>
    <scope>NUCLEOTIDE SEQUENCE [LARGE SCALE GENOMIC DNA]</scope>
    <source>
        <strain evidence="4">DSM 20403</strain>
    </source>
</reference>
<feature type="chain" id="PRO_5038817244" evidence="1">
    <location>
        <begin position="24"/>
        <end position="366"/>
    </location>
</feature>
<evidence type="ECO:0000256" key="1">
    <source>
        <dbReference type="SAM" id="SignalP"/>
    </source>
</evidence>
<protein>
    <submittedName>
        <fullName evidence="3">CAP-associated N-terminal</fullName>
    </submittedName>
</protein>
<dbReference type="AlphaFoldDB" id="A0A1I2SVW2"/>
<dbReference type="Proteomes" id="UP000182635">
    <property type="component" value="Unassembled WGS sequence"/>
</dbReference>
<organism evidence="3 4">
    <name type="scientific">Ligilactobacillus ruminis DSM 20403 = NBRC 102161</name>
    <dbReference type="NCBI Taxonomy" id="1423798"/>
    <lineage>
        <taxon>Bacteria</taxon>
        <taxon>Bacillati</taxon>
        <taxon>Bacillota</taxon>
        <taxon>Bacilli</taxon>
        <taxon>Lactobacillales</taxon>
        <taxon>Lactobacillaceae</taxon>
        <taxon>Ligilactobacillus</taxon>
    </lineage>
</organism>
<name>A0A1I2SVW2_9LACO</name>
<evidence type="ECO:0000313" key="3">
    <source>
        <dbReference type="EMBL" id="SFG54276.1"/>
    </source>
</evidence>
<feature type="domain" description="CAP-associated" evidence="2">
    <location>
        <begin position="60"/>
        <end position="202"/>
    </location>
</feature>
<dbReference type="EMBL" id="FOPI01000034">
    <property type="protein sequence ID" value="SFG54276.1"/>
    <property type="molecule type" value="Genomic_DNA"/>
</dbReference>
<gene>
    <name evidence="3" type="ORF">SAMN02910432_01771</name>
</gene>